<evidence type="ECO:0000259" key="10">
    <source>
        <dbReference type="PROSITE" id="PS51779"/>
    </source>
</evidence>
<dbReference type="GO" id="GO:0032153">
    <property type="term" value="C:cell division site"/>
    <property type="evidence" value="ECO:0007669"/>
    <property type="project" value="UniProtKB-UniRule"/>
</dbReference>
<organism evidence="11 12">
    <name type="scientific">Methyloversatilis universalis (strain ATCC BAA-1314 / DSM 25237 / JCM 13912 / CCUG 52030 / FAM5)</name>
    <dbReference type="NCBI Taxonomy" id="1000565"/>
    <lineage>
        <taxon>Bacteria</taxon>
        <taxon>Pseudomonadati</taxon>
        <taxon>Pseudomonadota</taxon>
        <taxon>Betaproteobacteria</taxon>
        <taxon>Nitrosomonadales</taxon>
        <taxon>Sterolibacteriaceae</taxon>
        <taxon>Methyloversatilis</taxon>
    </lineage>
</organism>
<dbReference type="GO" id="GO:0005886">
    <property type="term" value="C:plasma membrane"/>
    <property type="evidence" value="ECO:0007669"/>
    <property type="project" value="UniProtKB-SubCell"/>
</dbReference>
<dbReference type="AlphaFoldDB" id="F5R757"/>
<gene>
    <name evidence="9" type="primary">ftsQ</name>
    <name evidence="11" type="ORF">METUNv1_00135</name>
</gene>
<evidence type="ECO:0000256" key="5">
    <source>
        <dbReference type="ARBA" id="ARBA00022692"/>
    </source>
</evidence>
<dbReference type="InterPro" id="IPR045335">
    <property type="entry name" value="FtsQ_C_sf"/>
</dbReference>
<keyword evidence="5 9" id="KW-0812">Transmembrane</keyword>
<protein>
    <recommendedName>
        <fullName evidence="9">Cell division protein FtsQ</fullName>
    </recommendedName>
</protein>
<comment type="subcellular location">
    <subcellularLocation>
        <location evidence="9">Cell inner membrane</location>
        <topology evidence="9">Single-pass type II membrane protein</topology>
    </subcellularLocation>
    <subcellularLocation>
        <location evidence="1">Membrane</location>
    </subcellularLocation>
    <text evidence="9">Localizes to the division septum.</text>
</comment>
<keyword evidence="12" id="KW-1185">Reference proteome</keyword>
<dbReference type="EMBL" id="AFHG01000028">
    <property type="protein sequence ID" value="EGK73508.1"/>
    <property type="molecule type" value="Genomic_DNA"/>
</dbReference>
<dbReference type="RefSeq" id="WP_008057820.1">
    <property type="nucleotide sequence ID" value="NZ_AFHG01000028.1"/>
</dbReference>
<dbReference type="Gene3D" id="3.40.50.11690">
    <property type="entry name" value="Cell division protein FtsQ/DivIB"/>
    <property type="match status" value="1"/>
</dbReference>
<comment type="similarity">
    <text evidence="9">Belongs to the FtsQ/DivIB family. FtsQ subfamily.</text>
</comment>
<keyword evidence="2 9" id="KW-1003">Cell membrane</keyword>
<dbReference type="Pfam" id="PF03799">
    <property type="entry name" value="FtsQ_DivIB_C"/>
    <property type="match status" value="1"/>
</dbReference>
<evidence type="ECO:0000256" key="7">
    <source>
        <dbReference type="ARBA" id="ARBA00023136"/>
    </source>
</evidence>
<dbReference type="GO" id="GO:0090529">
    <property type="term" value="P:cell septum assembly"/>
    <property type="evidence" value="ECO:0007669"/>
    <property type="project" value="InterPro"/>
</dbReference>
<keyword evidence="8 9" id="KW-0131">Cell cycle</keyword>
<dbReference type="InterPro" id="IPR034746">
    <property type="entry name" value="POTRA"/>
</dbReference>
<feature type="domain" description="POTRA" evidence="10">
    <location>
        <begin position="55"/>
        <end position="124"/>
    </location>
</feature>
<proteinExistence type="inferred from homology"/>
<dbReference type="PROSITE" id="PS51779">
    <property type="entry name" value="POTRA"/>
    <property type="match status" value="1"/>
</dbReference>
<evidence type="ECO:0000313" key="12">
    <source>
        <dbReference type="Proteomes" id="UP000005019"/>
    </source>
</evidence>
<keyword evidence="6 9" id="KW-1133">Transmembrane helix</keyword>
<evidence type="ECO:0000256" key="4">
    <source>
        <dbReference type="ARBA" id="ARBA00022618"/>
    </source>
</evidence>
<evidence type="ECO:0000256" key="3">
    <source>
        <dbReference type="ARBA" id="ARBA00022519"/>
    </source>
</evidence>
<dbReference type="Gene3D" id="3.10.20.310">
    <property type="entry name" value="membrane protein fhac"/>
    <property type="match status" value="1"/>
</dbReference>
<comment type="subunit">
    <text evidence="9">Part of a complex composed of FtsB, FtsL and FtsQ.</text>
</comment>
<dbReference type="InterPro" id="IPR026579">
    <property type="entry name" value="FtsQ"/>
</dbReference>
<dbReference type="InterPro" id="IPR013685">
    <property type="entry name" value="POTRA_FtsQ_type"/>
</dbReference>
<evidence type="ECO:0000256" key="9">
    <source>
        <dbReference type="HAMAP-Rule" id="MF_00911"/>
    </source>
</evidence>
<dbReference type="InterPro" id="IPR005548">
    <property type="entry name" value="Cell_div_FtsQ/DivIB_C"/>
</dbReference>
<comment type="function">
    <text evidence="9">Essential cell division protein. May link together the upstream cell division proteins, which are predominantly cytoplasmic, with the downstream cell division proteins, which are predominantly periplasmic. May control correct divisome assembly.</text>
</comment>
<reference evidence="11 12" key="1">
    <citation type="journal article" date="2011" name="J. Bacteriol.">
        <title>Genome sequence of Methyloversatilis universalis FAM5T, a methylotrophic representative of the order Rhodocyclales.</title>
        <authorList>
            <person name="Kittichotirat W."/>
            <person name="Good N.M."/>
            <person name="Hall R."/>
            <person name="Bringel F."/>
            <person name="Lajus A."/>
            <person name="Medigue C."/>
            <person name="Smalley N.E."/>
            <person name="Beck D."/>
            <person name="Bumgarner R."/>
            <person name="Vuilleumier S."/>
            <person name="Kalyuzhnaya M.G."/>
        </authorList>
    </citation>
    <scope>NUCLEOTIDE SEQUENCE [LARGE SCALE GENOMIC DNA]</scope>
    <source>
        <strain evidence="12">ATCC BAA-1314 / JCM 13912 / FAM5</strain>
    </source>
</reference>
<dbReference type="PANTHER" id="PTHR35851">
    <property type="entry name" value="CELL DIVISION PROTEIN FTSQ"/>
    <property type="match status" value="1"/>
</dbReference>
<keyword evidence="4 9" id="KW-0132">Cell division</keyword>
<comment type="caution">
    <text evidence="11">The sequence shown here is derived from an EMBL/GenBank/DDBJ whole genome shotgun (WGS) entry which is preliminary data.</text>
</comment>
<sequence>MAKRPSARNKATQRREDGLWDSPRALNMIADAILLLASGAIGYALVILFTRMPVLPLQAITLTHAPANLSSAQIEDAARRAVTGSFLTTDIERARTVFEGLPWVRHATVRRVWPGSLEIELEEHVAVARWWAPENAPARMVNAQGELFLADHQNALPLFVGPDESAATMLSRHLEWSDLLAPTGRQIQKMVLSRREAWQLVLDDGTRLELGREDDKQPITGRLARYVNTQPEVMRRGVQKLIYADLRYPNGYAIRMSSTEHQDKP</sequence>
<dbReference type="HAMAP" id="MF_00911">
    <property type="entry name" value="FtsQ_subfam"/>
    <property type="match status" value="1"/>
</dbReference>
<dbReference type="GO" id="GO:0043093">
    <property type="term" value="P:FtsZ-dependent cytokinesis"/>
    <property type="evidence" value="ECO:0007669"/>
    <property type="project" value="UniProtKB-UniRule"/>
</dbReference>
<evidence type="ECO:0000256" key="8">
    <source>
        <dbReference type="ARBA" id="ARBA00023306"/>
    </source>
</evidence>
<keyword evidence="3 9" id="KW-0997">Cell inner membrane</keyword>
<feature type="transmembrane region" description="Helical" evidence="9">
    <location>
        <begin position="28"/>
        <end position="49"/>
    </location>
</feature>
<evidence type="ECO:0000313" key="11">
    <source>
        <dbReference type="EMBL" id="EGK73508.1"/>
    </source>
</evidence>
<dbReference type="Proteomes" id="UP000005019">
    <property type="component" value="Unassembled WGS sequence"/>
</dbReference>
<dbReference type="Pfam" id="PF08478">
    <property type="entry name" value="POTRA_1"/>
    <property type="match status" value="1"/>
</dbReference>
<name>F5R757_METUF</name>
<keyword evidence="7 9" id="KW-0472">Membrane</keyword>
<dbReference type="eggNOG" id="COG1589">
    <property type="taxonomic scope" value="Bacteria"/>
</dbReference>
<accession>F5R757</accession>
<dbReference type="OrthoDB" id="9790370at2"/>
<evidence type="ECO:0000256" key="1">
    <source>
        <dbReference type="ARBA" id="ARBA00004370"/>
    </source>
</evidence>
<evidence type="ECO:0000256" key="6">
    <source>
        <dbReference type="ARBA" id="ARBA00022989"/>
    </source>
</evidence>
<dbReference type="PANTHER" id="PTHR35851:SF1">
    <property type="entry name" value="CELL DIVISION PROTEIN FTSQ"/>
    <property type="match status" value="1"/>
</dbReference>
<dbReference type="STRING" id="1000565.METUNv1_00135"/>
<evidence type="ECO:0000256" key="2">
    <source>
        <dbReference type="ARBA" id="ARBA00022475"/>
    </source>
</evidence>